<reference evidence="1 2" key="1">
    <citation type="journal article" date="2006" name="Genome Res.">
        <title>Skewed genomic variability in strains of the toxigenic bacterial pathogen, Clostridium perfringens.</title>
        <authorList>
            <person name="Myers G.S."/>
            <person name="Rasko D.A."/>
            <person name="Cheung J.K."/>
            <person name="Ravel J."/>
            <person name="Seshadri R."/>
            <person name="Deboy R.T."/>
            <person name="Ren Q."/>
            <person name="Varga J."/>
            <person name="Awad M.M."/>
            <person name="Brinkac L.M."/>
            <person name="Daugherty S.C."/>
            <person name="Haft D.H."/>
            <person name="Dodson R.J."/>
            <person name="Madupu R."/>
            <person name="Nelson W.C."/>
            <person name="Rosovitz M.J."/>
            <person name="Sullivan S.A."/>
            <person name="Khouri H."/>
            <person name="Dimitrov G.I."/>
            <person name="Watkins K.L."/>
            <person name="Mulligan S."/>
            <person name="Benton J."/>
            <person name="Radune D."/>
            <person name="Fisher D.J."/>
            <person name="Atkins H.S."/>
            <person name="Hiscox T."/>
            <person name="Jost B.H."/>
            <person name="Billington S.J."/>
            <person name="Songer J.G."/>
            <person name="McClane B.A."/>
            <person name="Titball R.W."/>
            <person name="Rood J.I."/>
            <person name="Melville S.B."/>
            <person name="Paulsen I.T."/>
        </authorList>
    </citation>
    <scope>NUCLEOTIDE SEQUENCE [LARGE SCALE GENOMIC DNA]</scope>
    <source>
        <strain evidence="2">SM101 / Type A</strain>
    </source>
</reference>
<accession>Q0STL4</accession>
<dbReference type="Proteomes" id="UP000001824">
    <property type="component" value="Chromosome"/>
</dbReference>
<dbReference type="EMBL" id="CP000312">
    <property type="protein sequence ID" value="ABG87380.1"/>
    <property type="molecule type" value="Genomic_DNA"/>
</dbReference>
<dbReference type="AlphaFoldDB" id="Q0STL4"/>
<organism evidence="1 2">
    <name type="scientific">Clostridium perfringens (strain SM101 / Type A)</name>
    <dbReference type="NCBI Taxonomy" id="289380"/>
    <lineage>
        <taxon>Bacteria</taxon>
        <taxon>Bacillati</taxon>
        <taxon>Bacillota</taxon>
        <taxon>Clostridia</taxon>
        <taxon>Eubacteriales</taxon>
        <taxon>Clostridiaceae</taxon>
        <taxon>Clostridium</taxon>
    </lineage>
</organism>
<evidence type="ECO:0000313" key="1">
    <source>
        <dbReference type="EMBL" id="ABG87380.1"/>
    </source>
</evidence>
<protein>
    <submittedName>
        <fullName evidence="1">Uncharacterized protein</fullName>
    </submittedName>
</protein>
<sequence length="48" mass="5435">MNKTYDFKSIAENFDLEGELKTSDSHVCGHINDTFIINCEGKNGKEIK</sequence>
<evidence type="ECO:0000313" key="2">
    <source>
        <dbReference type="Proteomes" id="UP000001824"/>
    </source>
</evidence>
<dbReference type="BioCyc" id="CPER289380:GI76-1237-MONOMER"/>
<name>Q0STL4_CLOPS</name>
<proteinExistence type="predicted"/>
<dbReference type="KEGG" id="cpr:CPR_1221"/>
<gene>
    <name evidence="1" type="ordered locus">CPR_1221</name>
</gene>